<proteinExistence type="predicted"/>
<protein>
    <recommendedName>
        <fullName evidence="3">Parvulin-like PPIase</fullName>
        <ecNumber evidence="2">5.2.1.8</ecNumber>
    </recommendedName>
    <alternativeName>
        <fullName evidence="6">Peptidyl-prolyl cis-trans isomerase plp</fullName>
    </alternativeName>
    <alternativeName>
        <fullName evidence="7">Rotamase plp</fullName>
    </alternativeName>
</protein>
<evidence type="ECO:0000256" key="1">
    <source>
        <dbReference type="ARBA" id="ARBA00000971"/>
    </source>
</evidence>
<reference evidence="10 11" key="1">
    <citation type="submission" date="2017-11" db="EMBL/GenBank/DDBJ databases">
        <title>Draft genome sequence of magnetotactic bacterium Magnetospirillum kuznetsovii LBB-42.</title>
        <authorList>
            <person name="Grouzdev D.S."/>
            <person name="Rysina M.S."/>
            <person name="Baslerov R.V."/>
            <person name="Koziaeva V."/>
        </authorList>
    </citation>
    <scope>NUCLEOTIDE SEQUENCE [LARGE SCALE GENOMIC DNA]</scope>
    <source>
        <strain evidence="10 11">LBB-42</strain>
    </source>
</reference>
<dbReference type="Pfam" id="PF13616">
    <property type="entry name" value="Rotamase_3"/>
    <property type="match status" value="1"/>
</dbReference>
<keyword evidence="4 8" id="KW-0697">Rotamase</keyword>
<name>A0A364NZV3_9PROT</name>
<dbReference type="SUPFAM" id="SSF54534">
    <property type="entry name" value="FKBP-like"/>
    <property type="match status" value="1"/>
</dbReference>
<evidence type="ECO:0000256" key="7">
    <source>
        <dbReference type="ARBA" id="ARBA00031484"/>
    </source>
</evidence>
<evidence type="ECO:0000256" key="8">
    <source>
        <dbReference type="PROSITE-ProRule" id="PRU00278"/>
    </source>
</evidence>
<dbReference type="InterPro" id="IPR000297">
    <property type="entry name" value="PPIase_PpiC"/>
</dbReference>
<dbReference type="PANTHER" id="PTHR10657:SF4">
    <property type="entry name" value="PEPTIDYL-PROLYL CIS-TRANS ISOMERASE-RELATED"/>
    <property type="match status" value="1"/>
</dbReference>
<dbReference type="EC" id="5.2.1.8" evidence="2"/>
<dbReference type="OrthoDB" id="14196at2"/>
<evidence type="ECO:0000313" key="10">
    <source>
        <dbReference type="EMBL" id="RAU22583.1"/>
    </source>
</evidence>
<organism evidence="10 11">
    <name type="scientific">Paramagnetospirillum kuznetsovii</name>
    <dbReference type="NCBI Taxonomy" id="2053833"/>
    <lineage>
        <taxon>Bacteria</taxon>
        <taxon>Pseudomonadati</taxon>
        <taxon>Pseudomonadota</taxon>
        <taxon>Alphaproteobacteria</taxon>
        <taxon>Rhodospirillales</taxon>
        <taxon>Magnetospirillaceae</taxon>
        <taxon>Paramagnetospirillum</taxon>
    </lineage>
</organism>
<dbReference type="PROSITE" id="PS50198">
    <property type="entry name" value="PPIC_PPIASE_2"/>
    <property type="match status" value="1"/>
</dbReference>
<dbReference type="AlphaFoldDB" id="A0A364NZV3"/>
<accession>A0A364NZV3</accession>
<evidence type="ECO:0000313" key="11">
    <source>
        <dbReference type="Proteomes" id="UP000251075"/>
    </source>
</evidence>
<comment type="caution">
    <text evidence="10">The sequence shown here is derived from an EMBL/GenBank/DDBJ whole genome shotgun (WGS) entry which is preliminary data.</text>
</comment>
<keyword evidence="5 8" id="KW-0413">Isomerase</keyword>
<dbReference type="InterPro" id="IPR051370">
    <property type="entry name" value="PPIase_Pin1"/>
</dbReference>
<evidence type="ECO:0000259" key="9">
    <source>
        <dbReference type="PROSITE" id="PS50198"/>
    </source>
</evidence>
<dbReference type="Gene3D" id="3.10.50.40">
    <property type="match status" value="1"/>
</dbReference>
<dbReference type="PANTHER" id="PTHR10657">
    <property type="entry name" value="PEPTIDYL-PROLYL CIS-TRANS ISOMERASE"/>
    <property type="match status" value="1"/>
</dbReference>
<dbReference type="Proteomes" id="UP000251075">
    <property type="component" value="Unassembled WGS sequence"/>
</dbReference>
<evidence type="ECO:0000256" key="5">
    <source>
        <dbReference type="ARBA" id="ARBA00023235"/>
    </source>
</evidence>
<evidence type="ECO:0000256" key="4">
    <source>
        <dbReference type="ARBA" id="ARBA00023110"/>
    </source>
</evidence>
<dbReference type="InterPro" id="IPR046357">
    <property type="entry name" value="PPIase_dom_sf"/>
</dbReference>
<evidence type="ECO:0000256" key="6">
    <source>
        <dbReference type="ARBA" id="ARBA00030642"/>
    </source>
</evidence>
<feature type="domain" description="PpiC" evidence="9">
    <location>
        <begin position="2"/>
        <end position="106"/>
    </location>
</feature>
<dbReference type="GO" id="GO:0003755">
    <property type="term" value="F:peptidyl-prolyl cis-trans isomerase activity"/>
    <property type="evidence" value="ECO:0007669"/>
    <property type="project" value="UniProtKB-KW"/>
</dbReference>
<comment type="catalytic activity">
    <reaction evidence="1">
        <text>[protein]-peptidylproline (omega=180) = [protein]-peptidylproline (omega=0)</text>
        <dbReference type="Rhea" id="RHEA:16237"/>
        <dbReference type="Rhea" id="RHEA-COMP:10747"/>
        <dbReference type="Rhea" id="RHEA-COMP:10748"/>
        <dbReference type="ChEBI" id="CHEBI:83833"/>
        <dbReference type="ChEBI" id="CHEBI:83834"/>
        <dbReference type="EC" id="5.2.1.8"/>
    </reaction>
</comment>
<gene>
    <name evidence="10" type="ORF">CU669_07815</name>
</gene>
<dbReference type="EMBL" id="PGTO01000004">
    <property type="protein sequence ID" value="RAU22583.1"/>
    <property type="molecule type" value="Genomic_DNA"/>
</dbReference>
<evidence type="ECO:0000256" key="2">
    <source>
        <dbReference type="ARBA" id="ARBA00013194"/>
    </source>
</evidence>
<evidence type="ECO:0000256" key="3">
    <source>
        <dbReference type="ARBA" id="ARBA00018370"/>
    </source>
</evidence>
<keyword evidence="11" id="KW-1185">Reference proteome</keyword>
<sequence length="106" mass="11643">MSDQIRAAHILLMYKGSMRSQASRTKEEALSAISEIMEEIREGADFGAMARQYSDCPSSEDGGDLGFFPKGAMVPEFDMAAFKLEPGETSGVVETPFGYHLIQRTD</sequence>